<dbReference type="EMBL" id="RWGY01000693">
    <property type="protein sequence ID" value="TVT99641.1"/>
    <property type="molecule type" value="Genomic_DNA"/>
</dbReference>
<evidence type="ECO:0000313" key="1">
    <source>
        <dbReference type="EMBL" id="TVT99641.1"/>
    </source>
</evidence>
<name>A0A5J9SKY2_9POAL</name>
<keyword evidence="2" id="KW-1185">Reference proteome</keyword>
<organism evidence="1 2">
    <name type="scientific">Eragrostis curvula</name>
    <name type="common">weeping love grass</name>
    <dbReference type="NCBI Taxonomy" id="38414"/>
    <lineage>
        <taxon>Eukaryota</taxon>
        <taxon>Viridiplantae</taxon>
        <taxon>Streptophyta</taxon>
        <taxon>Embryophyta</taxon>
        <taxon>Tracheophyta</taxon>
        <taxon>Spermatophyta</taxon>
        <taxon>Magnoliopsida</taxon>
        <taxon>Liliopsida</taxon>
        <taxon>Poales</taxon>
        <taxon>Poaceae</taxon>
        <taxon>PACMAD clade</taxon>
        <taxon>Chloridoideae</taxon>
        <taxon>Eragrostideae</taxon>
        <taxon>Eragrostidinae</taxon>
        <taxon>Eragrostis</taxon>
    </lineage>
</organism>
<dbReference type="PANTHER" id="PTHR31789:SF1">
    <property type="entry name" value="OS05G0482600 PROTEIN"/>
    <property type="match status" value="1"/>
</dbReference>
<evidence type="ECO:0000313" key="2">
    <source>
        <dbReference type="Proteomes" id="UP000324897"/>
    </source>
</evidence>
<dbReference type="Proteomes" id="UP000324897">
    <property type="component" value="Unassembled WGS sequence"/>
</dbReference>
<accession>A0A5J9SKY2</accession>
<reference evidence="1 2" key="1">
    <citation type="journal article" date="2019" name="Sci. Rep.">
        <title>A high-quality genome of Eragrostis curvula grass provides insights into Poaceae evolution and supports new strategies to enhance forage quality.</title>
        <authorList>
            <person name="Carballo J."/>
            <person name="Santos B.A.C.M."/>
            <person name="Zappacosta D."/>
            <person name="Garbus I."/>
            <person name="Selva J.P."/>
            <person name="Gallo C.A."/>
            <person name="Diaz A."/>
            <person name="Albertini E."/>
            <person name="Caccamo M."/>
            <person name="Echenique V."/>
        </authorList>
    </citation>
    <scope>NUCLEOTIDE SEQUENCE [LARGE SCALE GENOMIC DNA]</scope>
    <source>
        <strain evidence="2">cv. Victoria</strain>
        <tissue evidence="1">Leaf</tissue>
    </source>
</reference>
<protein>
    <recommendedName>
        <fullName evidence="3">Sulfotransferase</fullName>
    </recommendedName>
</protein>
<comment type="caution">
    <text evidence="1">The sequence shown here is derived from an EMBL/GenBank/DDBJ whole genome shotgun (WGS) entry which is preliminary data.</text>
</comment>
<dbReference type="Gramene" id="TVT99641">
    <property type="protein sequence ID" value="TVT99641"/>
    <property type="gene ID" value="EJB05_54983"/>
</dbReference>
<proteinExistence type="predicted"/>
<sequence>MARSRMCRCSSSSPTSSNCPAEDLISAINFLLLPLCLDIEVSAPQLTTYDSRLQKLSNVFFLIPVRSGSFFRGFKLSDPTTLVVATASHCTIISKKGMPSCSTSLPLSFLKKLYTNTHKHPRSCGKLCYSSYPDCKLVVSHDDYSLLSKLPRERTSVVTILRNPVYKKESEYWFPVLKKKSLNWPGFVEFDDVNGKLLTYSAQNSIYTVFHFKNNSFIHVLLNKFQYDVDL</sequence>
<dbReference type="AlphaFoldDB" id="A0A5J9SKY2"/>
<evidence type="ECO:0008006" key="3">
    <source>
        <dbReference type="Google" id="ProtNLM"/>
    </source>
</evidence>
<dbReference type="PANTHER" id="PTHR31789">
    <property type="entry name" value="OS05G0482600 PROTEIN"/>
    <property type="match status" value="1"/>
</dbReference>
<gene>
    <name evidence="1" type="ORF">EJB05_54983</name>
</gene>
<dbReference type="OrthoDB" id="1937332at2759"/>